<gene>
    <name evidence="2" type="ORF">PAM7971_03798</name>
</gene>
<dbReference type="STRING" id="658057.SAMN04488032_1296"/>
<keyword evidence="3" id="KW-1185">Reference proteome</keyword>
<organism evidence="2 3">
    <name type="scientific">Pacificibacter marinus</name>
    <dbReference type="NCBI Taxonomy" id="658057"/>
    <lineage>
        <taxon>Bacteria</taxon>
        <taxon>Pseudomonadati</taxon>
        <taxon>Pseudomonadota</taxon>
        <taxon>Alphaproteobacteria</taxon>
        <taxon>Rhodobacterales</taxon>
        <taxon>Roseobacteraceae</taxon>
        <taxon>Pacificibacter</taxon>
    </lineage>
</organism>
<proteinExistence type="predicted"/>
<name>A0A1Y5TS10_9RHOB</name>
<dbReference type="Proteomes" id="UP000193307">
    <property type="component" value="Unassembled WGS sequence"/>
</dbReference>
<evidence type="ECO:0000313" key="2">
    <source>
        <dbReference type="EMBL" id="SLN70777.1"/>
    </source>
</evidence>
<protein>
    <submittedName>
        <fullName evidence="2">Uncharacterized protein</fullName>
    </submittedName>
</protein>
<evidence type="ECO:0000256" key="1">
    <source>
        <dbReference type="SAM" id="SignalP"/>
    </source>
</evidence>
<sequence length="113" mass="12466">MHNFFAALISLMILTTPAIAQSGEDRESDCLLVVEAEEVIRGRCKFSPNGSDGSFVISSYNGKYFAYVIIQDAGIADGYWNGEPYARHAHDPLGVLLREEGCWVNERASVCAY</sequence>
<accession>A0A1Y5TS10</accession>
<evidence type="ECO:0000313" key="3">
    <source>
        <dbReference type="Proteomes" id="UP000193307"/>
    </source>
</evidence>
<feature type="signal peptide" evidence="1">
    <location>
        <begin position="1"/>
        <end position="20"/>
    </location>
</feature>
<reference evidence="2 3" key="1">
    <citation type="submission" date="2017-03" db="EMBL/GenBank/DDBJ databases">
        <authorList>
            <person name="Afonso C.L."/>
            <person name="Miller P.J."/>
            <person name="Scott M.A."/>
            <person name="Spackman E."/>
            <person name="Goraichik I."/>
            <person name="Dimitrov K.M."/>
            <person name="Suarez D.L."/>
            <person name="Swayne D.E."/>
        </authorList>
    </citation>
    <scope>NUCLEOTIDE SEQUENCE [LARGE SCALE GENOMIC DNA]</scope>
    <source>
        <strain evidence="2 3">CECT 7971</strain>
    </source>
</reference>
<feature type="chain" id="PRO_5010996751" evidence="1">
    <location>
        <begin position="21"/>
        <end position="113"/>
    </location>
</feature>
<dbReference type="AlphaFoldDB" id="A0A1Y5TS10"/>
<keyword evidence="1" id="KW-0732">Signal</keyword>
<dbReference type="EMBL" id="FWFW01000024">
    <property type="protein sequence ID" value="SLN70777.1"/>
    <property type="molecule type" value="Genomic_DNA"/>
</dbReference>